<evidence type="ECO:0000313" key="11">
    <source>
        <dbReference type="Proteomes" id="UP000515160"/>
    </source>
</evidence>
<comment type="similarity">
    <text evidence="2">Belongs to the CFAP206 family.</text>
</comment>
<keyword evidence="11" id="KW-1185">Reference proteome</keyword>
<dbReference type="Proteomes" id="UP000515160">
    <property type="component" value="Chromosome 3"/>
</dbReference>
<dbReference type="OrthoDB" id="10251073at2759"/>
<dbReference type="GO" id="GO:0003356">
    <property type="term" value="P:regulation of cilium beat frequency"/>
    <property type="evidence" value="ECO:0007669"/>
    <property type="project" value="TreeGrafter"/>
</dbReference>
<comment type="function">
    <text evidence="9">Essential for sperm motility and is involved in the regulation of the beating frequency of motile cilia on the epithelial cells of the respiratory tract. Required for the establishment of radial spokes in sperm flagella.</text>
</comment>
<dbReference type="GO" id="GO:0036064">
    <property type="term" value="C:ciliary basal body"/>
    <property type="evidence" value="ECO:0007669"/>
    <property type="project" value="TreeGrafter"/>
</dbReference>
<evidence type="ECO:0000256" key="10">
    <source>
        <dbReference type="SAM" id="MobiDB-lite"/>
    </source>
</evidence>
<dbReference type="PANTHER" id="PTHR21442">
    <property type="entry name" value="CILIA- AND FLAGELLA-ASSOCIATED PROTEIN 206"/>
    <property type="match status" value="1"/>
</dbReference>
<evidence type="ECO:0000256" key="6">
    <source>
        <dbReference type="ARBA" id="ARBA00023069"/>
    </source>
</evidence>
<dbReference type="PANTHER" id="PTHR21442:SF0">
    <property type="entry name" value="CILIA- AND FLAGELLA-ASSOCIATED PROTEIN 206"/>
    <property type="match status" value="1"/>
</dbReference>
<keyword evidence="6" id="KW-0969">Cilium</keyword>
<gene>
    <name evidence="12" type="primary">LOC117571250</name>
</gene>
<keyword evidence="8" id="KW-0966">Cell projection</keyword>
<evidence type="ECO:0000256" key="8">
    <source>
        <dbReference type="ARBA" id="ARBA00023273"/>
    </source>
</evidence>
<protein>
    <recommendedName>
        <fullName evidence="3">Cilia- and flagella-associated protein 206</fullName>
    </recommendedName>
</protein>
<proteinExistence type="inferred from homology"/>
<organism evidence="11 12">
    <name type="scientific">Drosophila albomicans</name>
    <name type="common">Fruit fly</name>
    <dbReference type="NCBI Taxonomy" id="7291"/>
    <lineage>
        <taxon>Eukaryota</taxon>
        <taxon>Metazoa</taxon>
        <taxon>Ecdysozoa</taxon>
        <taxon>Arthropoda</taxon>
        <taxon>Hexapoda</taxon>
        <taxon>Insecta</taxon>
        <taxon>Pterygota</taxon>
        <taxon>Neoptera</taxon>
        <taxon>Endopterygota</taxon>
        <taxon>Diptera</taxon>
        <taxon>Brachycera</taxon>
        <taxon>Muscomorpha</taxon>
        <taxon>Ephydroidea</taxon>
        <taxon>Drosophilidae</taxon>
        <taxon>Drosophila</taxon>
    </lineage>
</organism>
<dbReference type="AlphaFoldDB" id="A0A6P8X8M5"/>
<dbReference type="GeneID" id="117571250"/>
<evidence type="ECO:0000256" key="4">
    <source>
        <dbReference type="ARBA" id="ARBA00022490"/>
    </source>
</evidence>
<dbReference type="GO" id="GO:0005930">
    <property type="term" value="C:axoneme"/>
    <property type="evidence" value="ECO:0007669"/>
    <property type="project" value="UniProtKB-SubCell"/>
</dbReference>
<sequence length="578" mass="67194">MSHPHQKTLNEIGQRIMAKLKERDIEPDAKFVKFMVHLLVRDMRRGLLKTDLQDPSKCKLNQFIGDIVAGYLNPNDTTMANLRMSWIMKTGYGIQLSFVQEQYELKFQQELKLLIHDILQYPETSTKLQLDQLFAKMQVFIVASYHLGSPKNHVLLKLTAQALNSVIGRSDLQNYVLKKKYHRQEYLQRLAATVAGIVIYNNDGPDGDRENVRYVICDLEMAQRNTSTVFEKLLERMDNMSGNCQRAISKQLKFSNQDTTLHYQVPLEQLQRINQFTITFIMLHRCLTTLRLSYEHTAYLIGVEKERYDCVVAKINDTLAMRTAIDSELVFPHFVYLSKVWSNLNHYFNHIVELNKLCEQLEMQVPNSMDERALEIIEEIQVMAHRRHKPHQRSYDECMAALNEFRTDGNFCTLAQADIKDFCGLSLAVTNGLLLPAKVQRKLCMNLDIKFGFQDQTYARIGEVSFEHFIAAFRQAIFNNANLCLLFKLDDILIAKEMQPKAVEPPLKKDFQGQTELMIENDLSPSNWINVTWNAWDYHRETIHLAGIRKCQTRDAQTKVSYGQRNAQSQAYNTRHHM</sequence>
<comment type="subcellular location">
    <subcellularLocation>
        <location evidence="1">Cytoplasm</location>
        <location evidence="1">Cytoskeleton</location>
        <location evidence="1">Cilium axoneme</location>
    </subcellularLocation>
</comment>
<evidence type="ECO:0000256" key="3">
    <source>
        <dbReference type="ARBA" id="ARBA00021602"/>
    </source>
</evidence>
<keyword evidence="7" id="KW-0206">Cytoskeleton</keyword>
<evidence type="ECO:0000313" key="12">
    <source>
        <dbReference type="RefSeq" id="XP_034109194.1"/>
    </source>
</evidence>
<dbReference type="RefSeq" id="XP_034109194.1">
    <property type="nucleotide sequence ID" value="XM_034253303.2"/>
</dbReference>
<dbReference type="Pfam" id="PF12018">
    <property type="entry name" value="FAP206"/>
    <property type="match status" value="1"/>
</dbReference>
<evidence type="ECO:0000256" key="1">
    <source>
        <dbReference type="ARBA" id="ARBA00004430"/>
    </source>
</evidence>
<keyword evidence="12" id="KW-0282">Flagellum</keyword>
<dbReference type="GO" id="GO:0030030">
    <property type="term" value="P:cell projection organization"/>
    <property type="evidence" value="ECO:0007669"/>
    <property type="project" value="UniProtKB-KW"/>
</dbReference>
<dbReference type="InterPro" id="IPR021897">
    <property type="entry name" value="FAP206"/>
</dbReference>
<reference evidence="12" key="1">
    <citation type="submission" date="2025-08" db="UniProtKB">
        <authorList>
            <consortium name="RefSeq"/>
        </authorList>
    </citation>
    <scope>IDENTIFICATION</scope>
    <source>
        <strain evidence="12">15112-1751.03</strain>
        <tissue evidence="12">Whole Adult</tissue>
    </source>
</reference>
<evidence type="ECO:0000256" key="5">
    <source>
        <dbReference type="ARBA" id="ARBA00022794"/>
    </source>
</evidence>
<keyword evidence="4" id="KW-0963">Cytoplasm</keyword>
<evidence type="ECO:0000256" key="9">
    <source>
        <dbReference type="ARBA" id="ARBA00045321"/>
    </source>
</evidence>
<evidence type="ECO:0000256" key="2">
    <source>
        <dbReference type="ARBA" id="ARBA00010500"/>
    </source>
</evidence>
<evidence type="ECO:0000256" key="7">
    <source>
        <dbReference type="ARBA" id="ARBA00023212"/>
    </source>
</evidence>
<accession>A0A6P8X8M5</accession>
<name>A0A6P8X8M5_DROAB</name>
<feature type="region of interest" description="Disordered" evidence="10">
    <location>
        <begin position="559"/>
        <end position="578"/>
    </location>
</feature>
<keyword evidence="5" id="KW-0970">Cilium biogenesis/degradation</keyword>